<protein>
    <submittedName>
        <fullName evidence="3">Uncharacterized protein LOC107218802</fullName>
    </submittedName>
</protein>
<name>A0A6J0BDT0_NEOLC</name>
<dbReference type="PANTHER" id="PTHR24373">
    <property type="entry name" value="SLIT RELATED LEUCINE-RICH REPEAT NEURONAL PROTEIN"/>
    <property type="match status" value="1"/>
</dbReference>
<reference evidence="3" key="1">
    <citation type="submission" date="2025-08" db="UniProtKB">
        <authorList>
            <consortium name="RefSeq"/>
        </authorList>
    </citation>
    <scope>IDENTIFICATION</scope>
    <source>
        <tissue evidence="3">Thorax and Abdomen</tissue>
    </source>
</reference>
<dbReference type="PROSITE" id="PS51450">
    <property type="entry name" value="LRR"/>
    <property type="match status" value="1"/>
</dbReference>
<keyword evidence="1" id="KW-0732">Signal</keyword>
<dbReference type="AlphaFoldDB" id="A0A6J0BDT0"/>
<keyword evidence="2" id="KW-1185">Reference proteome</keyword>
<dbReference type="InterPro" id="IPR050328">
    <property type="entry name" value="Dev_Immune_Receptor"/>
</dbReference>
<evidence type="ECO:0000256" key="1">
    <source>
        <dbReference type="ARBA" id="ARBA00022729"/>
    </source>
</evidence>
<sequence>MKLQGTVNAVFILGVAAGLTEIASGVCIVRNTPETKVYRYQCFRSNNYLADLAAAPIDVPKISFTNARIQYLRNKSFARFGPGLKSVQINYSELGEIEDSPFEGLVELRSLLITGCNLQIVKGTWFEGLSKLDTIILDHNEIKSVESSFFKIVQPLKSLDLSFNQISCIPVASIYGFRTQSFHLEGNHLAWACLAQLLDWFKKNNIKHDFAAIGPFPPMEPLINMCVERHPSYKLDETGLEKCIRKKLMDFFPPGDNYTVEQACRFLTDKPSPFLNCFDI</sequence>
<dbReference type="PANTHER" id="PTHR24373:SF275">
    <property type="entry name" value="TIR DOMAIN-CONTAINING PROTEIN"/>
    <property type="match status" value="1"/>
</dbReference>
<dbReference type="InterPro" id="IPR032675">
    <property type="entry name" value="LRR_dom_sf"/>
</dbReference>
<evidence type="ECO:0000313" key="2">
    <source>
        <dbReference type="Proteomes" id="UP000829291"/>
    </source>
</evidence>
<dbReference type="Proteomes" id="UP000829291">
    <property type="component" value="Chromosome 1"/>
</dbReference>
<dbReference type="RefSeq" id="XP_015512302.2">
    <property type="nucleotide sequence ID" value="XM_015656816.2"/>
</dbReference>
<dbReference type="Pfam" id="PF13855">
    <property type="entry name" value="LRR_8"/>
    <property type="match status" value="1"/>
</dbReference>
<dbReference type="InterPro" id="IPR001611">
    <property type="entry name" value="Leu-rich_rpt"/>
</dbReference>
<gene>
    <name evidence="3" type="primary">LOC107218802</name>
</gene>
<dbReference type="KEGG" id="nlo:107218802"/>
<proteinExistence type="predicted"/>
<dbReference type="Gene3D" id="3.80.10.10">
    <property type="entry name" value="Ribonuclease Inhibitor"/>
    <property type="match status" value="1"/>
</dbReference>
<dbReference type="SUPFAM" id="SSF52058">
    <property type="entry name" value="L domain-like"/>
    <property type="match status" value="1"/>
</dbReference>
<dbReference type="OrthoDB" id="676979at2759"/>
<accession>A0A6J0BDT0</accession>
<evidence type="ECO:0000313" key="3">
    <source>
        <dbReference type="RefSeq" id="XP_015512302.2"/>
    </source>
</evidence>
<organism evidence="3">
    <name type="scientific">Neodiprion lecontei</name>
    <name type="common">Redheaded pine sawfly</name>
    <dbReference type="NCBI Taxonomy" id="441921"/>
    <lineage>
        <taxon>Eukaryota</taxon>
        <taxon>Metazoa</taxon>
        <taxon>Ecdysozoa</taxon>
        <taxon>Arthropoda</taxon>
        <taxon>Hexapoda</taxon>
        <taxon>Insecta</taxon>
        <taxon>Pterygota</taxon>
        <taxon>Neoptera</taxon>
        <taxon>Endopterygota</taxon>
        <taxon>Hymenoptera</taxon>
        <taxon>Tenthredinoidea</taxon>
        <taxon>Diprionidae</taxon>
        <taxon>Diprioninae</taxon>
        <taxon>Neodiprion</taxon>
    </lineage>
</organism>
<dbReference type="InParanoid" id="A0A6J0BDT0"/>
<dbReference type="GeneID" id="107218802"/>